<dbReference type="AlphaFoldDB" id="A0A553HP99"/>
<dbReference type="EMBL" id="VFLP01000063">
    <property type="protein sequence ID" value="TRX89783.1"/>
    <property type="molecule type" value="Genomic_DNA"/>
</dbReference>
<evidence type="ECO:0000256" key="1">
    <source>
        <dbReference type="ARBA" id="ARBA00022723"/>
    </source>
</evidence>
<evidence type="ECO:0000313" key="9">
    <source>
        <dbReference type="Proteomes" id="UP000319160"/>
    </source>
</evidence>
<proteinExistence type="predicted"/>
<dbReference type="GO" id="GO:0005634">
    <property type="term" value="C:nucleus"/>
    <property type="evidence" value="ECO:0007669"/>
    <property type="project" value="InterPro"/>
</dbReference>
<dbReference type="GO" id="GO:0045122">
    <property type="term" value="P:aflatoxin biosynthetic process"/>
    <property type="evidence" value="ECO:0007669"/>
    <property type="project" value="InterPro"/>
</dbReference>
<feature type="region of interest" description="Disordered" evidence="6">
    <location>
        <begin position="212"/>
        <end position="238"/>
    </location>
</feature>
<accession>A0A553HP99</accession>
<dbReference type="InterPro" id="IPR013700">
    <property type="entry name" value="AflR"/>
</dbReference>
<name>A0A553HP99_9PEZI</name>
<dbReference type="GO" id="GO:0046872">
    <property type="term" value="F:metal ion binding"/>
    <property type="evidence" value="ECO:0007669"/>
    <property type="project" value="UniProtKB-KW"/>
</dbReference>
<evidence type="ECO:0000256" key="6">
    <source>
        <dbReference type="SAM" id="MobiDB-lite"/>
    </source>
</evidence>
<keyword evidence="9" id="KW-1185">Reference proteome</keyword>
<organism evidence="8 9">
    <name type="scientific">Xylaria flabelliformis</name>
    <dbReference type="NCBI Taxonomy" id="2512241"/>
    <lineage>
        <taxon>Eukaryota</taxon>
        <taxon>Fungi</taxon>
        <taxon>Dikarya</taxon>
        <taxon>Ascomycota</taxon>
        <taxon>Pezizomycotina</taxon>
        <taxon>Sordariomycetes</taxon>
        <taxon>Xylariomycetidae</taxon>
        <taxon>Xylariales</taxon>
        <taxon>Xylariaceae</taxon>
        <taxon>Xylaria</taxon>
    </lineage>
</organism>
<feature type="compositionally biased region" description="Basic and acidic residues" evidence="6">
    <location>
        <begin position="212"/>
        <end position="222"/>
    </location>
</feature>
<keyword evidence="1" id="KW-0479">Metal-binding</keyword>
<evidence type="ECO:0000256" key="3">
    <source>
        <dbReference type="ARBA" id="ARBA00023125"/>
    </source>
</evidence>
<evidence type="ECO:0000259" key="7">
    <source>
        <dbReference type="Pfam" id="PF08493"/>
    </source>
</evidence>
<keyword evidence="4" id="KW-0804">Transcription</keyword>
<dbReference type="Proteomes" id="UP000319160">
    <property type="component" value="Unassembled WGS sequence"/>
</dbReference>
<dbReference type="OrthoDB" id="2328572at2759"/>
<evidence type="ECO:0000256" key="2">
    <source>
        <dbReference type="ARBA" id="ARBA00023015"/>
    </source>
</evidence>
<gene>
    <name evidence="8" type="ORF">FHL15_009373</name>
</gene>
<comment type="caution">
    <text evidence="8">The sequence shown here is derived from an EMBL/GenBank/DDBJ whole genome shotgun (WGS) entry which is preliminary data.</text>
</comment>
<dbReference type="Pfam" id="PF08493">
    <property type="entry name" value="AflR"/>
    <property type="match status" value="1"/>
</dbReference>
<protein>
    <recommendedName>
        <fullName evidence="7">Aflatoxin regulatory protein domain-containing protein</fullName>
    </recommendedName>
</protein>
<evidence type="ECO:0000313" key="8">
    <source>
        <dbReference type="EMBL" id="TRX89783.1"/>
    </source>
</evidence>
<dbReference type="GO" id="GO:0003677">
    <property type="term" value="F:DNA binding"/>
    <property type="evidence" value="ECO:0007669"/>
    <property type="project" value="UniProtKB-KW"/>
</dbReference>
<evidence type="ECO:0000256" key="4">
    <source>
        <dbReference type="ARBA" id="ARBA00023163"/>
    </source>
</evidence>
<evidence type="ECO:0000256" key="5">
    <source>
        <dbReference type="ARBA" id="ARBA00023242"/>
    </source>
</evidence>
<dbReference type="GO" id="GO:0006355">
    <property type="term" value="P:regulation of DNA-templated transcription"/>
    <property type="evidence" value="ECO:0007669"/>
    <property type="project" value="InterPro"/>
</dbReference>
<keyword evidence="5" id="KW-0539">Nucleus</keyword>
<sequence length="323" mass="35066">MPVTTSPLIPAIASLSPANPLLVSPSVPLMVGQGRDSLLDYEQQEVDEASTLPSSWLPEDGFGAGLDVGLYSSWNMANLSPPSLEPDIIPALEPSHHIPTSVEGQSPTVVTTSTHDCEAQAISILRSMQHGEMYEGATSCSSNPILYAKLNLRPSFDRVLATNKAALNGCARLMKCSCALCPHIILLHVSILSKMLFWYRIAAAEKKKSSSESAKSRIDAHTASHFPGEDPPSPGKFSVSPTGIRIGILDLDAEDEYDLRLVLLLRDLRKTENVIDELMNVDRTALDESGDDILKSSVQWSLGGIARVKEELQDLIKKINQAR</sequence>
<feature type="domain" description="Aflatoxin regulatory protein" evidence="7">
    <location>
        <begin position="113"/>
        <end position="214"/>
    </location>
</feature>
<keyword evidence="3" id="KW-0238">DNA-binding</keyword>
<keyword evidence="2" id="KW-0805">Transcription regulation</keyword>
<reference evidence="9" key="1">
    <citation type="submission" date="2019-06" db="EMBL/GenBank/DDBJ databases">
        <title>Draft genome sequence of the griseofulvin-producing fungus Xylaria cubensis strain G536.</title>
        <authorList>
            <person name="Mead M.E."/>
            <person name="Raja H.A."/>
            <person name="Steenwyk J.L."/>
            <person name="Knowles S.L."/>
            <person name="Oberlies N.H."/>
            <person name="Rokas A."/>
        </authorList>
    </citation>
    <scope>NUCLEOTIDE SEQUENCE [LARGE SCALE GENOMIC DNA]</scope>
    <source>
        <strain evidence="9">G536</strain>
    </source>
</reference>